<dbReference type="Proteomes" id="UP001281656">
    <property type="component" value="Unassembled WGS sequence"/>
</dbReference>
<dbReference type="InterPro" id="IPR007253">
    <property type="entry name" value="Cell_wall-bd_2"/>
</dbReference>
<feature type="domain" description="Right handed beta helix" evidence="1">
    <location>
        <begin position="126"/>
        <end position="242"/>
    </location>
</feature>
<accession>A0ABU4JPV5</accession>
<dbReference type="SMART" id="SM00710">
    <property type="entry name" value="PbH1"/>
    <property type="match status" value="5"/>
</dbReference>
<dbReference type="Gene3D" id="3.40.50.12090">
    <property type="match status" value="3"/>
</dbReference>
<evidence type="ECO:0000259" key="1">
    <source>
        <dbReference type="Pfam" id="PF13229"/>
    </source>
</evidence>
<dbReference type="Gene3D" id="2.160.20.10">
    <property type="entry name" value="Single-stranded right-handed beta-helix, Pectin lyase-like"/>
    <property type="match status" value="1"/>
</dbReference>
<dbReference type="InterPro" id="IPR039448">
    <property type="entry name" value="Beta_helix"/>
</dbReference>
<reference evidence="2 3" key="1">
    <citation type="submission" date="2023-04" db="EMBL/GenBank/DDBJ databases">
        <title>Clostridium tannerae sp. nov., isolated from the fecal material of an alpaca.</title>
        <authorList>
            <person name="Miller S."/>
            <person name="Hendry M."/>
            <person name="King J."/>
            <person name="Sankaranarayanan K."/>
            <person name="Lawson P.A."/>
        </authorList>
    </citation>
    <scope>NUCLEOTIDE SEQUENCE [LARGE SCALE GENOMIC DNA]</scope>
    <source>
        <strain evidence="2 3">A1-XYC3</strain>
    </source>
</reference>
<gene>
    <name evidence="2" type="ORF">P8V03_02320</name>
</gene>
<dbReference type="SUPFAM" id="SSF51126">
    <property type="entry name" value="Pectin lyase-like"/>
    <property type="match status" value="1"/>
</dbReference>
<dbReference type="RefSeq" id="WP_318796641.1">
    <property type="nucleotide sequence ID" value="NZ_JARUJP010000001.1"/>
</dbReference>
<evidence type="ECO:0000313" key="3">
    <source>
        <dbReference type="Proteomes" id="UP001281656"/>
    </source>
</evidence>
<dbReference type="EMBL" id="JARUJP010000001">
    <property type="protein sequence ID" value="MDW8799986.1"/>
    <property type="molecule type" value="Genomic_DNA"/>
</dbReference>
<name>A0ABU4JPV5_9CLOT</name>
<dbReference type="InterPro" id="IPR012334">
    <property type="entry name" value="Pectin_lyas_fold"/>
</dbReference>
<keyword evidence="3" id="KW-1185">Reference proteome</keyword>
<protein>
    <submittedName>
        <fullName evidence="2">Cell wall-binding repeat-containing protein</fullName>
    </submittedName>
</protein>
<dbReference type="InterPro" id="IPR011050">
    <property type="entry name" value="Pectin_lyase_fold/virulence"/>
</dbReference>
<sequence>MKIKKMKYLKIIFFTLVICLGFQFFIEGNSATVYASDGKTFYVSTKGNDKNSGSLASPFKTIQRGLDELKPGDTLLIRGGVYHETTDVFNKSGSPNAWYTIKNYQKEEVTMTGDYKLNWGGKTAPDAITFRNSSFWKIEGIRMTQYTGAGIYITDKSSYIEMSDLTIWDLDYPIYRPYGTSGIDGENSSFCSVRNSHIYNIGLKVNRPKDHGIYIGYGAYNWTFENNNIHDTAGAAIQLYGDPNGGSNCMIINNRLYNNRAYGLAIGSNATNNYVSNNVMYGNNWSDVYMLEGSVNNWFKNNLFLTGYNNYNVQLTDASSVDNSFDYNTYYKNNGYVVNRYDQILNYEEWKSYSQELSGKYLDEPDEVEESIKNWAPLQVKQYSTKRLSGGDRFETAKKIAEEYNSGTVENVVITSGYSFTNALSGSVLAKKLNAPILLSGGMDEENTSAIEYIKAHLKEKGKIYILGNEGNVNERIIIRLKTLGYNDIKILQDGEKYGSVKAINDEINSNRGTPVIIASGNAFADGLSISAVAAAKGYPILLSDVDSLPLESEETIKKIRPSKIYIIGGTGAVSDNVKDRVRKLSGASEENVIRIWGENRYSTSVNIAKTFKLDGKIITMASGENFPDALAGSILAAKLNAPLILIGENNNEQKKFIDEGQCTEQIIFGGTASVSEYTQRNLAR</sequence>
<dbReference type="PANTHER" id="PTHR30032">
    <property type="entry name" value="N-ACETYLMURAMOYL-L-ALANINE AMIDASE-RELATED"/>
    <property type="match status" value="1"/>
</dbReference>
<dbReference type="InterPro" id="IPR006626">
    <property type="entry name" value="PbH1"/>
</dbReference>
<dbReference type="InterPro" id="IPR051922">
    <property type="entry name" value="Bact_Sporulation_Assoc"/>
</dbReference>
<comment type="caution">
    <text evidence="2">The sequence shown here is derived from an EMBL/GenBank/DDBJ whole genome shotgun (WGS) entry which is preliminary data.</text>
</comment>
<proteinExistence type="predicted"/>
<organism evidence="2 3">
    <name type="scientific">Clostridium tanneri</name>
    <dbReference type="NCBI Taxonomy" id="3037988"/>
    <lineage>
        <taxon>Bacteria</taxon>
        <taxon>Bacillati</taxon>
        <taxon>Bacillota</taxon>
        <taxon>Clostridia</taxon>
        <taxon>Eubacteriales</taxon>
        <taxon>Clostridiaceae</taxon>
        <taxon>Clostridium</taxon>
    </lineage>
</organism>
<evidence type="ECO:0000313" key="2">
    <source>
        <dbReference type="EMBL" id="MDW8799986.1"/>
    </source>
</evidence>
<dbReference type="PANTHER" id="PTHR30032:SF8">
    <property type="entry name" value="GERMINATION-SPECIFIC N-ACETYLMURAMOYL-L-ALANINE AMIDASE"/>
    <property type="match status" value="1"/>
</dbReference>
<dbReference type="Pfam" id="PF13229">
    <property type="entry name" value="Beta_helix"/>
    <property type="match status" value="1"/>
</dbReference>
<dbReference type="Pfam" id="PF04122">
    <property type="entry name" value="CW_binding_2"/>
    <property type="match status" value="3"/>
</dbReference>